<dbReference type="OrthoDB" id="5430909at2759"/>
<organism evidence="1 2">
    <name type="scientific">Xylona heveae (strain CBS 132557 / TC161)</name>
    <dbReference type="NCBI Taxonomy" id="1328760"/>
    <lineage>
        <taxon>Eukaryota</taxon>
        <taxon>Fungi</taxon>
        <taxon>Dikarya</taxon>
        <taxon>Ascomycota</taxon>
        <taxon>Pezizomycotina</taxon>
        <taxon>Xylonomycetes</taxon>
        <taxon>Xylonales</taxon>
        <taxon>Xylonaceae</taxon>
        <taxon>Xylona</taxon>
    </lineage>
</organism>
<sequence>MLILQGRHLSSTVNSFIESEVSIPGQPHFFLSFSSSIFSILAIMRSTLSSLATALLVVSSCAPALANPLARILNERQASNASDVCVEDEYYTALHQDAAEASPFCSSYISIPVVTSTLPYTVQAPQSYGIFP</sequence>
<dbReference type="InParanoid" id="A0A165FJD4"/>
<proteinExistence type="predicted"/>
<gene>
    <name evidence="1" type="ORF">L228DRAFT_165360</name>
</gene>
<dbReference type="EMBL" id="KV407461">
    <property type="protein sequence ID" value="KZF21044.1"/>
    <property type="molecule type" value="Genomic_DNA"/>
</dbReference>
<dbReference type="AlphaFoldDB" id="A0A165FJD4"/>
<dbReference type="RefSeq" id="XP_018186599.1">
    <property type="nucleotide sequence ID" value="XM_018329424.1"/>
</dbReference>
<keyword evidence="2" id="KW-1185">Reference proteome</keyword>
<reference evidence="1 2" key="1">
    <citation type="journal article" date="2016" name="Fungal Biol.">
        <title>The genome of Xylona heveae provides a window into fungal endophytism.</title>
        <authorList>
            <person name="Gazis R."/>
            <person name="Kuo A."/>
            <person name="Riley R."/>
            <person name="LaButti K."/>
            <person name="Lipzen A."/>
            <person name="Lin J."/>
            <person name="Amirebrahimi M."/>
            <person name="Hesse C.N."/>
            <person name="Spatafora J.W."/>
            <person name="Henrissat B."/>
            <person name="Hainaut M."/>
            <person name="Grigoriev I.V."/>
            <person name="Hibbett D.S."/>
        </authorList>
    </citation>
    <scope>NUCLEOTIDE SEQUENCE [LARGE SCALE GENOMIC DNA]</scope>
    <source>
        <strain evidence="1 2">TC161</strain>
    </source>
</reference>
<name>A0A165FJD4_XYLHT</name>
<evidence type="ECO:0000313" key="2">
    <source>
        <dbReference type="Proteomes" id="UP000076632"/>
    </source>
</evidence>
<accession>A0A165FJD4</accession>
<dbReference type="Proteomes" id="UP000076632">
    <property type="component" value="Unassembled WGS sequence"/>
</dbReference>
<dbReference type="GeneID" id="28894561"/>
<protein>
    <submittedName>
        <fullName evidence="1">Uncharacterized protein</fullName>
    </submittedName>
</protein>
<evidence type="ECO:0000313" key="1">
    <source>
        <dbReference type="EMBL" id="KZF21044.1"/>
    </source>
</evidence>